<feature type="compositionally biased region" description="Basic and acidic residues" evidence="2">
    <location>
        <begin position="12"/>
        <end position="22"/>
    </location>
</feature>
<gene>
    <name evidence="4" type="primary">LOC129926190</name>
</gene>
<evidence type="ECO:0000313" key="3">
    <source>
        <dbReference type="Proteomes" id="UP001165740"/>
    </source>
</evidence>
<sequence length="299" mass="32511">MSDTVKKLSTCDSDKERGSEKKRGENKLASFILEILDSSNHILWTQYGPANASDIYNINTMQQKSVKSIVISVHGDLDVQVYALKNALVIARRTQGFATNVMAKGIPLHAMLVECLQSTWGLNCSSNCSINCFNQSCDKYSGICNEGCNGYVNPPLCTTECLQSTWGLNCSSNCSINCFNQSCDKYSGICNEGCNGYVNPPLCTTECLQSTWGLNCSSNCSINCFNQSCDKYSGICNEGCNGYVNPPLCTTECLQSTWGLNCSSNCSINCFNQSCDKYSGICNEGCNGYVNPPLCTTDV</sequence>
<dbReference type="RefSeq" id="XP_055884558.1">
    <property type="nucleotide sequence ID" value="XM_056028583.1"/>
</dbReference>
<keyword evidence="1" id="KW-0245">EGF-like domain</keyword>
<evidence type="ECO:0000313" key="4">
    <source>
        <dbReference type="RefSeq" id="XP_055884558.1"/>
    </source>
</evidence>
<accession>A0A9W3ABM7</accession>
<dbReference type="PANTHER" id="PTHR24043">
    <property type="entry name" value="SCAVENGER RECEPTOR CLASS F"/>
    <property type="match status" value="1"/>
</dbReference>
<organism evidence="3 4">
    <name type="scientific">Biomphalaria glabrata</name>
    <name type="common">Bloodfluke planorb</name>
    <name type="synonym">Freshwater snail</name>
    <dbReference type="NCBI Taxonomy" id="6526"/>
    <lineage>
        <taxon>Eukaryota</taxon>
        <taxon>Metazoa</taxon>
        <taxon>Spiralia</taxon>
        <taxon>Lophotrochozoa</taxon>
        <taxon>Mollusca</taxon>
        <taxon>Gastropoda</taxon>
        <taxon>Heterobranchia</taxon>
        <taxon>Euthyneura</taxon>
        <taxon>Panpulmonata</taxon>
        <taxon>Hygrophila</taxon>
        <taxon>Lymnaeoidea</taxon>
        <taxon>Planorbidae</taxon>
        <taxon>Biomphalaria</taxon>
    </lineage>
</organism>
<dbReference type="Gene3D" id="2.170.300.10">
    <property type="entry name" value="Tie2 ligand-binding domain superfamily"/>
    <property type="match status" value="1"/>
</dbReference>
<dbReference type="GO" id="GO:0005044">
    <property type="term" value="F:scavenger receptor activity"/>
    <property type="evidence" value="ECO:0007669"/>
    <property type="project" value="InterPro"/>
</dbReference>
<keyword evidence="3" id="KW-1185">Reference proteome</keyword>
<dbReference type="InterPro" id="IPR042635">
    <property type="entry name" value="MEGF10/SREC1/2-like"/>
</dbReference>
<name>A0A9W3ABM7_BIOGL</name>
<reference evidence="4" key="1">
    <citation type="submission" date="2025-08" db="UniProtKB">
        <authorList>
            <consortium name="RefSeq"/>
        </authorList>
    </citation>
    <scope>IDENTIFICATION</scope>
</reference>
<dbReference type="OrthoDB" id="10252017at2759"/>
<dbReference type="AlphaFoldDB" id="A0A9W3ABM7"/>
<dbReference type="Proteomes" id="UP001165740">
    <property type="component" value="Chromosome 5"/>
</dbReference>
<protein>
    <submittedName>
        <fullName evidence="4">Cell death abnormality protein 1-like</fullName>
    </submittedName>
</protein>
<evidence type="ECO:0000256" key="1">
    <source>
        <dbReference type="ARBA" id="ARBA00022536"/>
    </source>
</evidence>
<evidence type="ECO:0000256" key="2">
    <source>
        <dbReference type="SAM" id="MobiDB-lite"/>
    </source>
</evidence>
<feature type="region of interest" description="Disordered" evidence="2">
    <location>
        <begin position="1"/>
        <end position="22"/>
    </location>
</feature>
<dbReference type="PANTHER" id="PTHR24043:SF8">
    <property type="entry name" value="EGF-LIKE DOMAIN-CONTAINING PROTEIN"/>
    <property type="match status" value="1"/>
</dbReference>
<proteinExistence type="predicted"/>
<dbReference type="GeneID" id="129926190"/>